<organism evidence="5 6">
    <name type="scientific">Nesterenkonia halotolerans</name>
    <dbReference type="NCBI Taxonomy" id="225325"/>
    <lineage>
        <taxon>Bacteria</taxon>
        <taxon>Bacillati</taxon>
        <taxon>Actinomycetota</taxon>
        <taxon>Actinomycetes</taxon>
        <taxon>Micrococcales</taxon>
        <taxon>Micrococcaceae</taxon>
        <taxon>Nesterenkonia</taxon>
    </lineage>
</organism>
<dbReference type="InterPro" id="IPR014818">
    <property type="entry name" value="Phage/plasmid_primase_P4_C"/>
</dbReference>
<accession>A0ABR9J5N5</accession>
<dbReference type="InterPro" id="IPR014015">
    <property type="entry name" value="Helicase_SF3_DNA-vir"/>
</dbReference>
<dbReference type="Proteomes" id="UP000636579">
    <property type="component" value="Unassembled WGS sequence"/>
</dbReference>
<dbReference type="InterPro" id="IPR006500">
    <property type="entry name" value="Helicase_put_C_phage/plasmid"/>
</dbReference>
<dbReference type="Pfam" id="PF19263">
    <property type="entry name" value="DUF5906"/>
    <property type="match status" value="1"/>
</dbReference>
<sequence length="635" mass="71440">MSPFYADPTEESTSPAADLVSRIEAAAELNHPTAPTAQKQRGTAPTTPDVTTSSNILGGVFMPLSEETIVEMETHSYLESIKDQDVGLRQIRDHLLNRISKAFSREQARRDGDKQLNGGEHPKLVKPKVLDELTCAQVLLARYPIAGLDFANGQGDEDRVELSIWSPPPADANKSDCDHGIYATGSRRIKQLIHELKPSASANAVKSMLATLKAHAPIKEITRIPHLRAVNNGVFNHETKELEPFTPDYVAVHKIPMNYNPDAEDPEITMHDGEKWTFSTWLEGLTDDEGVYELLWEGIAAAVWPYYKRNKALFLHSERGNNGKGAYCQVIDNLLGLKGAAAIPLASFGQRFALSSLLHAQAIIAHENPVGAFSDDLKDFKTVATGDKFSLERKNEHPLEFVFVGPIFQCVNDFPKTRDKSDSFARRQLWIPFRKWFGGKVDGEDVERSYIKDEYLARNDVLEYVLKEALHMPLAKFSEPQACLDLLEEAKRENNAVREFWHELEDEFVWDLLPTPFLFDLFISWFKKNNPSGLPVGRSTFISSLSALLFNSDKWDYEDKDKKHRPGQKMIEPELLITEYDLKDWMNANYVGSNPAMRSAYVPNRVHYRGVLRRNPASSAKGPEDAVDTDAAVSD</sequence>
<dbReference type="RefSeq" id="WP_192591075.1">
    <property type="nucleotide sequence ID" value="NZ_JADBEE010000001.1"/>
</dbReference>
<dbReference type="Pfam" id="PF08706">
    <property type="entry name" value="D5_N"/>
    <property type="match status" value="1"/>
</dbReference>
<name>A0ABR9J5N5_9MICC</name>
<protein>
    <submittedName>
        <fullName evidence="5">DNA primase/helicase</fullName>
    </submittedName>
</protein>
<dbReference type="PROSITE" id="PS51206">
    <property type="entry name" value="SF3_HELICASE_1"/>
    <property type="match status" value="1"/>
</dbReference>
<gene>
    <name evidence="5" type="ORF">H4W26_001064</name>
</gene>
<evidence type="ECO:0000313" key="5">
    <source>
        <dbReference type="EMBL" id="MBE1514309.1"/>
    </source>
</evidence>
<reference evidence="5 6" key="1">
    <citation type="submission" date="2020-10" db="EMBL/GenBank/DDBJ databases">
        <title>Sequencing the genomes of 1000 actinobacteria strains.</title>
        <authorList>
            <person name="Klenk H.-P."/>
        </authorList>
    </citation>
    <scope>NUCLEOTIDE SEQUENCE [LARGE SCALE GENOMIC DNA]</scope>
    <source>
        <strain evidence="5 6">DSM 15474</strain>
    </source>
</reference>
<dbReference type="InterPro" id="IPR004968">
    <property type="entry name" value="DNA_primase/NTPase_C"/>
</dbReference>
<dbReference type="NCBIfam" id="TIGR01613">
    <property type="entry name" value="primase_Cterm"/>
    <property type="match status" value="1"/>
</dbReference>
<keyword evidence="2" id="KW-0067">ATP-binding</keyword>
<dbReference type="InterPro" id="IPR027417">
    <property type="entry name" value="P-loop_NTPase"/>
</dbReference>
<feature type="domain" description="SF3 helicase" evidence="4">
    <location>
        <begin position="265"/>
        <end position="446"/>
    </location>
</feature>
<evidence type="ECO:0000256" key="2">
    <source>
        <dbReference type="ARBA" id="ARBA00022840"/>
    </source>
</evidence>
<keyword evidence="1" id="KW-0547">Nucleotide-binding</keyword>
<dbReference type="InterPro" id="IPR045455">
    <property type="entry name" value="NrS-1_pol-like_helicase"/>
</dbReference>
<dbReference type="Gene3D" id="3.40.50.300">
    <property type="entry name" value="P-loop containing nucleotide triphosphate hydrolases"/>
    <property type="match status" value="1"/>
</dbReference>
<dbReference type="Pfam" id="PF03288">
    <property type="entry name" value="Pox_D5"/>
    <property type="match status" value="1"/>
</dbReference>
<feature type="compositionally biased region" description="Polar residues" evidence="3">
    <location>
        <begin position="33"/>
        <end position="56"/>
    </location>
</feature>
<evidence type="ECO:0000313" key="6">
    <source>
        <dbReference type="Proteomes" id="UP000636579"/>
    </source>
</evidence>
<dbReference type="SUPFAM" id="SSF52540">
    <property type="entry name" value="P-loop containing nucleoside triphosphate hydrolases"/>
    <property type="match status" value="1"/>
</dbReference>
<evidence type="ECO:0000256" key="1">
    <source>
        <dbReference type="ARBA" id="ARBA00022741"/>
    </source>
</evidence>
<feature type="region of interest" description="Disordered" evidence="3">
    <location>
        <begin position="614"/>
        <end position="635"/>
    </location>
</feature>
<evidence type="ECO:0000256" key="3">
    <source>
        <dbReference type="SAM" id="MobiDB-lite"/>
    </source>
</evidence>
<dbReference type="EMBL" id="JADBEE010000001">
    <property type="protein sequence ID" value="MBE1514309.1"/>
    <property type="molecule type" value="Genomic_DNA"/>
</dbReference>
<keyword evidence="6" id="KW-1185">Reference proteome</keyword>
<proteinExistence type="predicted"/>
<feature type="region of interest" description="Disordered" evidence="3">
    <location>
        <begin position="32"/>
        <end position="56"/>
    </location>
</feature>
<evidence type="ECO:0000259" key="4">
    <source>
        <dbReference type="PROSITE" id="PS51206"/>
    </source>
</evidence>
<comment type="caution">
    <text evidence="5">The sequence shown here is derived from an EMBL/GenBank/DDBJ whole genome shotgun (WGS) entry which is preliminary data.</text>
</comment>